<sequence length="525" mass="55357">MTKAADIIAALLAGKPAPVVERHTGMPYGWALWLKGLRERLGIIERELAEGIVQRFADRPSTVTPNSMPLNRWQAFRSLFYQDWGPPPREERGLRWFAGMVSLLMHLLFALLLVLFALVNVAPPAVEEDSSRVQVEFMGEGTPEEVGGGPPATPASEQASASPAATSVAESPSSAASEQVSSVPQAEVEQPAPVTEQQNLQVTEVAEPTSDFVLPPTTARIPQVAPPQIRPRELGVPTREVTVVLLPPTQLRVPQPELAVPQASQVTPEVRQREVAAPLPQIRAVQVPARDIAAAEVRTATPSVRQAEIAAPSRAAAAASNTSAANANAASTSSAANPAPSQQGTQADARSAGSGAASARPGAAPGPVRGDDWGASTRNVAGAADGSGRGDKPGLFNSDGSVRLPGNATGNASKPGAPGSKQAQRADADRASKWLERPDFPYEPTMFDKYWRPTNESLLAEWVRRAIREVDIPIPGTSKKVKCVVSVLQAGGACSLFDPNLNDQPATARPPPDIPVKRNPIPTDS</sequence>
<dbReference type="EMBL" id="QOVG01000001">
    <property type="protein sequence ID" value="NDK37497.1"/>
    <property type="molecule type" value="Genomic_DNA"/>
</dbReference>
<evidence type="ECO:0000256" key="1">
    <source>
        <dbReference type="SAM" id="MobiDB-lite"/>
    </source>
</evidence>
<name>A0ABX0A7L8_9GAMM</name>
<accession>A0ABX0A7L8</accession>
<keyword evidence="2" id="KW-0812">Transmembrane</keyword>
<feature type="region of interest" description="Disordered" evidence="1">
    <location>
        <begin position="329"/>
        <end position="430"/>
    </location>
</feature>
<keyword evidence="4" id="KW-1185">Reference proteome</keyword>
<feature type="transmembrane region" description="Helical" evidence="2">
    <location>
        <begin position="96"/>
        <end position="119"/>
    </location>
</feature>
<feature type="region of interest" description="Disordered" evidence="1">
    <location>
        <begin position="140"/>
        <end position="198"/>
    </location>
</feature>
<feature type="compositionally biased region" description="Low complexity" evidence="1">
    <location>
        <begin position="329"/>
        <end position="368"/>
    </location>
</feature>
<organism evidence="3 4">
    <name type="scientific">Pseudoxanthomonas gei</name>
    <dbReference type="NCBI Taxonomy" id="1383030"/>
    <lineage>
        <taxon>Bacteria</taxon>
        <taxon>Pseudomonadati</taxon>
        <taxon>Pseudomonadota</taxon>
        <taxon>Gammaproteobacteria</taxon>
        <taxon>Lysobacterales</taxon>
        <taxon>Lysobacteraceae</taxon>
        <taxon>Pseudoxanthomonas</taxon>
    </lineage>
</organism>
<reference evidence="3 4" key="1">
    <citation type="submission" date="2018-07" db="EMBL/GenBank/DDBJ databases">
        <title>Whole genome Sequencing of Pseudoxanthomonas gei KCTC 32298 (T).</title>
        <authorList>
            <person name="Kumar S."/>
            <person name="Bansal K."/>
            <person name="Kaur A."/>
            <person name="Patil P."/>
            <person name="Sharma S."/>
            <person name="Patil P.B."/>
        </authorList>
    </citation>
    <scope>NUCLEOTIDE SEQUENCE [LARGE SCALE GENOMIC DNA]</scope>
    <source>
        <strain evidence="3 4">KCTC 32298</strain>
    </source>
</reference>
<comment type="caution">
    <text evidence="3">The sequence shown here is derived from an EMBL/GenBank/DDBJ whole genome shotgun (WGS) entry which is preliminary data.</text>
</comment>
<feature type="region of interest" description="Disordered" evidence="1">
    <location>
        <begin position="497"/>
        <end position="525"/>
    </location>
</feature>
<evidence type="ECO:0008006" key="5">
    <source>
        <dbReference type="Google" id="ProtNLM"/>
    </source>
</evidence>
<feature type="compositionally biased region" description="Low complexity" evidence="1">
    <location>
        <begin position="154"/>
        <end position="186"/>
    </location>
</feature>
<evidence type="ECO:0000256" key="2">
    <source>
        <dbReference type="SAM" id="Phobius"/>
    </source>
</evidence>
<dbReference type="RefSeq" id="WP_162348051.1">
    <property type="nucleotide sequence ID" value="NZ_QOVG01000001.1"/>
</dbReference>
<keyword evidence="2" id="KW-0472">Membrane</keyword>
<protein>
    <recommendedName>
        <fullName evidence="5">Transmembrane repetitive protein</fullName>
    </recommendedName>
</protein>
<evidence type="ECO:0000313" key="4">
    <source>
        <dbReference type="Proteomes" id="UP001429354"/>
    </source>
</evidence>
<proteinExistence type="predicted"/>
<gene>
    <name evidence="3" type="ORF">DT603_01375</name>
</gene>
<keyword evidence="2" id="KW-1133">Transmembrane helix</keyword>
<evidence type="ECO:0000313" key="3">
    <source>
        <dbReference type="EMBL" id="NDK37497.1"/>
    </source>
</evidence>
<dbReference type="Proteomes" id="UP001429354">
    <property type="component" value="Unassembled WGS sequence"/>
</dbReference>